<evidence type="ECO:0008006" key="5">
    <source>
        <dbReference type="Google" id="ProtNLM"/>
    </source>
</evidence>
<reference evidence="3 4" key="1">
    <citation type="submission" date="2019-01" db="EMBL/GenBank/DDBJ databases">
        <title>Novel species of Nocardioides.</title>
        <authorList>
            <person name="Liu Q."/>
            <person name="Xin Y.-H."/>
        </authorList>
    </citation>
    <scope>NUCLEOTIDE SEQUENCE [LARGE SCALE GENOMIC DNA]</scope>
    <source>
        <strain evidence="3 4">CGMCC 4.6875</strain>
    </source>
</reference>
<protein>
    <recommendedName>
        <fullName evidence="5">Exo-alpha-sialidase</fullName>
    </recommendedName>
</protein>
<keyword evidence="4" id="KW-1185">Reference proteome</keyword>
<keyword evidence="2" id="KW-0732">Signal</keyword>
<dbReference type="AlphaFoldDB" id="A0A4Q2S9Z3"/>
<comment type="caution">
    <text evidence="3">The sequence shown here is derived from an EMBL/GenBank/DDBJ whole genome shotgun (WGS) entry which is preliminary data.</text>
</comment>
<gene>
    <name evidence="3" type="ORF">EUA07_13255</name>
</gene>
<evidence type="ECO:0000313" key="3">
    <source>
        <dbReference type="EMBL" id="RYC00659.1"/>
    </source>
</evidence>
<feature type="region of interest" description="Disordered" evidence="1">
    <location>
        <begin position="232"/>
        <end position="253"/>
    </location>
</feature>
<dbReference type="RefSeq" id="WP_129455655.1">
    <property type="nucleotide sequence ID" value="NZ_JACXYX010000015.1"/>
</dbReference>
<evidence type="ECO:0000256" key="2">
    <source>
        <dbReference type="SAM" id="SignalP"/>
    </source>
</evidence>
<accession>A0A4Q2S9Z3</accession>
<dbReference type="OrthoDB" id="3323099at2"/>
<feature type="chain" id="PRO_5020670515" description="Exo-alpha-sialidase" evidence="2">
    <location>
        <begin position="24"/>
        <end position="448"/>
    </location>
</feature>
<organism evidence="3 4">
    <name type="scientific">Nocardioides ganghwensis</name>
    <dbReference type="NCBI Taxonomy" id="252230"/>
    <lineage>
        <taxon>Bacteria</taxon>
        <taxon>Bacillati</taxon>
        <taxon>Actinomycetota</taxon>
        <taxon>Actinomycetes</taxon>
        <taxon>Propionibacteriales</taxon>
        <taxon>Nocardioidaceae</taxon>
        <taxon>Nocardioides</taxon>
    </lineage>
</organism>
<evidence type="ECO:0000313" key="4">
    <source>
        <dbReference type="Proteomes" id="UP000293291"/>
    </source>
</evidence>
<feature type="signal peptide" evidence="2">
    <location>
        <begin position="1"/>
        <end position="23"/>
    </location>
</feature>
<sequence length="448" mass="47392">MRFTRIAAAGALVLGTLGPPAEAAVPGGGWGDPVRVSGAAGDIWDLELAVHRGRGLAVWVRWRGEATRVEAAWQRGDGAWSDPVAVEGTRDASEVEVAYDALGRPRLVWTRGRRVVTARLERDGSTTRPVVLHRTAAGPLGTRPAYVRLALHATGTAVVGWQAVDDDEAPPYATSSVQVVTRDAAGGDWTTAQTLSSPEVDATRPEVVVDRSGRATVAWGEQQGRTWRVRAASRSAGSSWGAPETLSATSEQASAPQLAGLPFGRLGGRFAVAWPTRTEDGHGVVVRQWDGAAGWSAPVTVRSARLPGWVDLGLSRHGPVVAFAASTRRVDARQRVLVARVSPTGEVDRSRLAPRVSVYYGMHVVVNRAGDALVAWDSVRGGDHPVEAAYGARDGSWGPVTRVSAVGGDAFLGAVALRRDGDGLAVWNGGDLEDPDSSRVWARTYVAQ</sequence>
<name>A0A4Q2S9Z3_9ACTN</name>
<dbReference type="EMBL" id="SDWU01000014">
    <property type="protein sequence ID" value="RYC00659.1"/>
    <property type="molecule type" value="Genomic_DNA"/>
</dbReference>
<feature type="compositionally biased region" description="Low complexity" evidence="1">
    <location>
        <begin position="232"/>
        <end position="242"/>
    </location>
</feature>
<proteinExistence type="predicted"/>
<evidence type="ECO:0000256" key="1">
    <source>
        <dbReference type="SAM" id="MobiDB-lite"/>
    </source>
</evidence>
<dbReference type="Proteomes" id="UP000293291">
    <property type="component" value="Unassembled WGS sequence"/>
</dbReference>